<dbReference type="Pfam" id="PF01640">
    <property type="entry name" value="Peptidase_C10"/>
    <property type="match status" value="1"/>
</dbReference>
<protein>
    <submittedName>
        <fullName evidence="1">Peptidase C10 family protein</fullName>
    </submittedName>
</protein>
<dbReference type="InterPro" id="IPR000200">
    <property type="entry name" value="Peptidase_C10"/>
</dbReference>
<keyword evidence="2" id="KW-1185">Reference proteome</keyword>
<dbReference type="GO" id="GO:0006508">
    <property type="term" value="P:proteolysis"/>
    <property type="evidence" value="ECO:0007669"/>
    <property type="project" value="InterPro"/>
</dbReference>
<gene>
    <name evidence="1" type="ORF">SAMN04489864_103406</name>
</gene>
<dbReference type="InterPro" id="IPR038765">
    <property type="entry name" value="Papain-like_cys_pep_sf"/>
</dbReference>
<dbReference type="InterPro" id="IPR044934">
    <property type="entry name" value="Streptopain_sf"/>
</dbReference>
<name>A0A1I2W3M4_9SPHI</name>
<reference evidence="1 2" key="1">
    <citation type="submission" date="2016-10" db="EMBL/GenBank/DDBJ databases">
        <authorList>
            <person name="de Groot N.N."/>
        </authorList>
    </citation>
    <scope>NUCLEOTIDE SEQUENCE [LARGE SCALE GENOMIC DNA]</scope>
    <source>
        <strain evidence="1 2">DSM 18684</strain>
    </source>
</reference>
<dbReference type="RefSeq" id="WP_090992901.1">
    <property type="nucleotide sequence ID" value="NZ_FOPP01000003.1"/>
</dbReference>
<dbReference type="AlphaFoldDB" id="A0A1I2W3M4"/>
<dbReference type="Gene3D" id="3.90.70.50">
    <property type="entry name" value="Peptidase C10, streptopain"/>
    <property type="match status" value="1"/>
</dbReference>
<proteinExistence type="predicted"/>
<dbReference type="OrthoDB" id="2235251at2"/>
<dbReference type="STRING" id="414048.SAMN04489864_103406"/>
<dbReference type="SUPFAM" id="SSF54001">
    <property type="entry name" value="Cysteine proteinases"/>
    <property type="match status" value="1"/>
</dbReference>
<sequence length="238" mass="25616">MRSRNKPQAESVKSDWDQVFMKGELSLGKTIAINSLPECDEEGEQYTETLINGPLMGTTWGQGDGYNANTPYMNCSSYINGNAPTGCVATAMGQVMNYYQQPSNWSWSPSGAYSSSTNTLLSVLGNQLGMNYGCGGSGALMSNFDNVFGALGYSTANYHSYYNASVVESDLLNSKPVIIGAGQNWANPFSGHTWVIEGVWKIGYYICHLGEGPFPGAMCKAGDYQADLPDIGPKLQAI</sequence>
<evidence type="ECO:0000313" key="1">
    <source>
        <dbReference type="EMBL" id="SFG95249.1"/>
    </source>
</evidence>
<evidence type="ECO:0000313" key="2">
    <source>
        <dbReference type="Proteomes" id="UP000199666"/>
    </source>
</evidence>
<organism evidence="1 2">
    <name type="scientific">Pedobacter insulae</name>
    <dbReference type="NCBI Taxonomy" id="414048"/>
    <lineage>
        <taxon>Bacteria</taxon>
        <taxon>Pseudomonadati</taxon>
        <taxon>Bacteroidota</taxon>
        <taxon>Sphingobacteriia</taxon>
        <taxon>Sphingobacteriales</taxon>
        <taxon>Sphingobacteriaceae</taxon>
        <taxon>Pedobacter</taxon>
    </lineage>
</organism>
<dbReference type="Proteomes" id="UP000199666">
    <property type="component" value="Unassembled WGS sequence"/>
</dbReference>
<dbReference type="GO" id="GO:0008234">
    <property type="term" value="F:cysteine-type peptidase activity"/>
    <property type="evidence" value="ECO:0007669"/>
    <property type="project" value="InterPro"/>
</dbReference>
<accession>A0A1I2W3M4</accession>
<dbReference type="EMBL" id="FOPP01000003">
    <property type="protein sequence ID" value="SFG95249.1"/>
    <property type="molecule type" value="Genomic_DNA"/>
</dbReference>